<comment type="caution">
    <text evidence="1">The sequence shown here is derived from an EMBL/GenBank/DDBJ whole genome shotgun (WGS) entry which is preliminary data.</text>
</comment>
<evidence type="ECO:0000313" key="2">
    <source>
        <dbReference type="Proteomes" id="UP000824089"/>
    </source>
</evidence>
<reference evidence="1" key="2">
    <citation type="journal article" date="2021" name="PeerJ">
        <title>Extensive microbial diversity within the chicken gut microbiome revealed by metagenomics and culture.</title>
        <authorList>
            <person name="Gilroy R."/>
            <person name="Ravi A."/>
            <person name="Getino M."/>
            <person name="Pursley I."/>
            <person name="Horton D.L."/>
            <person name="Alikhan N.F."/>
            <person name="Baker D."/>
            <person name="Gharbi K."/>
            <person name="Hall N."/>
            <person name="Watson M."/>
            <person name="Adriaenssens E.M."/>
            <person name="Foster-Nyarko E."/>
            <person name="Jarju S."/>
            <person name="Secka A."/>
            <person name="Antonio M."/>
            <person name="Oren A."/>
            <person name="Chaudhuri R.R."/>
            <person name="La Ragione R."/>
            <person name="Hildebrand F."/>
            <person name="Pallen M.J."/>
        </authorList>
    </citation>
    <scope>NUCLEOTIDE SEQUENCE</scope>
    <source>
        <strain evidence="1">CHK195-4489</strain>
    </source>
</reference>
<reference evidence="1" key="1">
    <citation type="submission" date="2020-10" db="EMBL/GenBank/DDBJ databases">
        <authorList>
            <person name="Gilroy R."/>
        </authorList>
    </citation>
    <scope>NUCLEOTIDE SEQUENCE</scope>
    <source>
        <strain evidence="1">CHK195-4489</strain>
    </source>
</reference>
<dbReference type="Proteomes" id="UP000824089">
    <property type="component" value="Unassembled WGS sequence"/>
</dbReference>
<organism evidence="1 2">
    <name type="scientific">Candidatus Egerieisoma faecipullorum</name>
    <dbReference type="NCBI Taxonomy" id="2840963"/>
    <lineage>
        <taxon>Bacteria</taxon>
        <taxon>Bacillati</taxon>
        <taxon>Bacillota</taxon>
        <taxon>Clostridia</taxon>
        <taxon>Eubacteriales</taxon>
        <taxon>Clostridiaceae</taxon>
        <taxon>Clostridiaceae incertae sedis</taxon>
        <taxon>Candidatus Egerieisoma</taxon>
    </lineage>
</organism>
<dbReference type="EMBL" id="DVMM01000075">
    <property type="protein sequence ID" value="HIU29401.1"/>
    <property type="molecule type" value="Genomic_DNA"/>
</dbReference>
<sequence>PESGMDYDAFLCYHVPAGEQDLSVLETLYENPAVTGIRIMENSIYDVARKLHLENSYDGKPAYDEIESLMQEMRTRIEMESDYFIYVISVNGSVDGTLIEVLNGLEEYYTGSNDDGLVYHVPLDQADLSVLRTLIGHPAVEGLWITGTPYFPEPTVTA</sequence>
<feature type="non-terminal residue" evidence="1">
    <location>
        <position position="1"/>
    </location>
</feature>
<evidence type="ECO:0000313" key="1">
    <source>
        <dbReference type="EMBL" id="HIU29401.1"/>
    </source>
</evidence>
<name>A0A9D1I6P6_9CLOT</name>
<proteinExistence type="predicted"/>
<gene>
    <name evidence="1" type="ORF">IAD50_03785</name>
</gene>
<dbReference type="AlphaFoldDB" id="A0A9D1I6P6"/>
<protein>
    <submittedName>
        <fullName evidence="1">Uncharacterized protein</fullName>
    </submittedName>
</protein>
<accession>A0A9D1I6P6</accession>